<evidence type="ECO:0000256" key="16">
    <source>
        <dbReference type="PIRSR" id="PIRSR000127-3"/>
    </source>
</evidence>
<feature type="binding site" evidence="16">
    <location>
        <position position="80"/>
    </location>
    <ligand>
        <name>[2Fe-2S] cluster</name>
        <dbReference type="ChEBI" id="CHEBI:190135"/>
        <label>2</label>
    </ligand>
</feature>
<comment type="cofactor">
    <cofactor evidence="1 15">
        <name>FAD</name>
        <dbReference type="ChEBI" id="CHEBI:57692"/>
    </cofactor>
</comment>
<dbReference type="InterPro" id="IPR036856">
    <property type="entry name" value="Ald_Oxase/Xan_DH_a/b_sf"/>
</dbReference>
<feature type="binding site" evidence="16">
    <location>
        <position position="53"/>
    </location>
    <ligand>
        <name>[2Fe-2S] cluster</name>
        <dbReference type="ChEBI" id="CHEBI:190135"/>
        <label>1</label>
    </ligand>
</feature>
<dbReference type="Gene3D" id="3.30.365.10">
    <property type="entry name" value="Aldehyde oxidase/xanthine dehydrogenase, molybdopterin binding domain"/>
    <property type="match status" value="4"/>
</dbReference>
<feature type="binding site" evidence="16">
    <location>
        <position position="680"/>
    </location>
    <ligand>
        <name>Mo-molybdopterin</name>
        <dbReference type="ChEBI" id="CHEBI:71302"/>
    </ligand>
    <ligandPart>
        <name>Mo</name>
        <dbReference type="ChEBI" id="CHEBI:28685"/>
    </ligandPart>
</feature>
<comment type="cofactor">
    <cofactor evidence="13">
        <name>[2Fe-2S] cluster</name>
        <dbReference type="ChEBI" id="CHEBI:190135"/>
    </cofactor>
</comment>
<evidence type="ECO:0000313" key="19">
    <source>
        <dbReference type="Proteomes" id="UP000014500"/>
    </source>
</evidence>
<feature type="domain" description="FAD-binding PCMH-type" evidence="17">
    <location>
        <begin position="152"/>
        <end position="328"/>
    </location>
</feature>
<keyword evidence="11 16" id="KW-0411">Iron-sulfur</keyword>
<dbReference type="InterPro" id="IPR005107">
    <property type="entry name" value="CO_DH_flav_C"/>
</dbReference>
<dbReference type="SUPFAM" id="SSF56176">
    <property type="entry name" value="FAD-binding/transporter-associated domain-like"/>
    <property type="match status" value="1"/>
</dbReference>
<proteinExistence type="inferred from homology"/>
<dbReference type="Pfam" id="PF03450">
    <property type="entry name" value="CO_deh_flav_C"/>
    <property type="match status" value="1"/>
</dbReference>
<dbReference type="PROSITE" id="PS51387">
    <property type="entry name" value="FAD_PCMH"/>
    <property type="match status" value="1"/>
</dbReference>
<dbReference type="InterPro" id="IPR036318">
    <property type="entry name" value="FAD-bd_PCMH-like_sf"/>
</dbReference>
<dbReference type="Gene3D" id="1.10.150.120">
    <property type="entry name" value="[2Fe-2S]-binding domain"/>
    <property type="match status" value="1"/>
</dbReference>
<feature type="binding site" evidence="16">
    <location>
        <position position="823"/>
    </location>
    <ligand>
        <name>Mo-molybdopterin</name>
        <dbReference type="ChEBI" id="CHEBI:71302"/>
    </ligand>
    <ligandPart>
        <name>Mo</name>
        <dbReference type="ChEBI" id="CHEBI:28685"/>
    </ligandPart>
</feature>
<dbReference type="Gene3D" id="3.30.390.50">
    <property type="entry name" value="CO dehydrogenase flavoprotein, C-terminal domain"/>
    <property type="match status" value="1"/>
</dbReference>
<dbReference type="SUPFAM" id="SSF54292">
    <property type="entry name" value="2Fe-2S ferredoxin-like"/>
    <property type="match status" value="1"/>
</dbReference>
<evidence type="ECO:0000256" key="8">
    <source>
        <dbReference type="ARBA" id="ARBA00022827"/>
    </source>
</evidence>
<dbReference type="InterPro" id="IPR006058">
    <property type="entry name" value="2Fe2S_fd_BS"/>
</dbReference>
<dbReference type="InterPro" id="IPR000674">
    <property type="entry name" value="Ald_Oxase/Xan_DH_a/b"/>
</dbReference>
<dbReference type="InterPro" id="IPR046867">
    <property type="entry name" value="AldOxase/xan_DH_MoCoBD2"/>
</dbReference>
<keyword evidence="19" id="KW-1185">Reference proteome</keyword>
<dbReference type="HOGENOM" id="CLU_001681_1_0_1"/>
<dbReference type="InterPro" id="IPR037165">
    <property type="entry name" value="AldOxase/xan_DH_Mopterin-bd_sf"/>
</dbReference>
<feature type="binding site" evidence="15">
    <location>
        <begin position="261"/>
        <end position="265"/>
    </location>
    <ligand>
        <name>FAD</name>
        <dbReference type="ChEBI" id="CHEBI:57692"/>
    </ligand>
</feature>
<dbReference type="InterPro" id="IPR036010">
    <property type="entry name" value="2Fe-2S_ferredoxin-like_sf"/>
</dbReference>
<comment type="cofactor">
    <cofactor evidence="16">
        <name>Mo-molybdopterin</name>
        <dbReference type="ChEBI" id="CHEBI:71302"/>
    </cofactor>
    <text evidence="16">Binds 1 Mo-molybdopterin (Mo-MPT) cofactor per subunit.</text>
</comment>
<dbReference type="SUPFAM" id="SSF56003">
    <property type="entry name" value="Molybdenum cofactor-binding domain"/>
    <property type="match status" value="1"/>
</dbReference>
<dbReference type="OMA" id="GPKTREP"/>
<dbReference type="InterPro" id="IPR002888">
    <property type="entry name" value="2Fe-2S-bd"/>
</dbReference>
<evidence type="ECO:0000256" key="5">
    <source>
        <dbReference type="ARBA" id="ARBA00022630"/>
    </source>
</evidence>
<name>T1JEH9_STRMM</name>
<dbReference type="InterPro" id="IPR036884">
    <property type="entry name" value="2Fe-2S-bd_dom_sf"/>
</dbReference>
<feature type="binding site" evidence="16">
    <location>
        <position position="983"/>
    </location>
    <ligand>
        <name>Mo-molybdopterin</name>
        <dbReference type="ChEBI" id="CHEBI:71302"/>
    </ligand>
    <ligandPart>
        <name>Mo</name>
        <dbReference type="ChEBI" id="CHEBI:28685"/>
    </ligandPart>
</feature>
<feature type="binding site" evidence="16">
    <location>
        <position position="117"/>
    </location>
    <ligand>
        <name>[2Fe-2S] cluster</name>
        <dbReference type="ChEBI" id="CHEBI:190135"/>
        <label>2</label>
    </ligand>
</feature>
<keyword evidence="5" id="KW-0285">Flavoprotein</keyword>
<evidence type="ECO:0000256" key="2">
    <source>
        <dbReference type="ARBA" id="ARBA00004275"/>
    </source>
</evidence>
<dbReference type="EMBL" id="JH432117">
    <property type="status" value="NOT_ANNOTATED_CDS"/>
    <property type="molecule type" value="Genomic_DNA"/>
</dbReference>
<reference evidence="19" key="1">
    <citation type="submission" date="2011-05" db="EMBL/GenBank/DDBJ databases">
        <authorList>
            <person name="Richards S.R."/>
            <person name="Qu J."/>
            <person name="Jiang H."/>
            <person name="Jhangiani S.N."/>
            <person name="Agravi P."/>
            <person name="Goodspeed R."/>
            <person name="Gross S."/>
            <person name="Mandapat C."/>
            <person name="Jackson L."/>
            <person name="Mathew T."/>
            <person name="Pu L."/>
            <person name="Thornton R."/>
            <person name="Saada N."/>
            <person name="Wilczek-Boney K.B."/>
            <person name="Lee S."/>
            <person name="Kovar C."/>
            <person name="Wu Y."/>
            <person name="Scherer S.E."/>
            <person name="Worley K.C."/>
            <person name="Muzny D.M."/>
            <person name="Gibbs R."/>
        </authorList>
    </citation>
    <scope>NUCLEOTIDE SEQUENCE</scope>
    <source>
        <strain evidence="19">Brora</strain>
    </source>
</reference>
<comment type="cofactor">
    <cofactor evidence="16">
        <name>[2Fe-2S] cluster</name>
        <dbReference type="ChEBI" id="CHEBI:190135"/>
    </cofactor>
    <text evidence="16">Binds 2 [2Fe-2S] clusters.</text>
</comment>
<comment type="subcellular location">
    <subcellularLocation>
        <location evidence="2">Peroxisome</location>
    </subcellularLocation>
</comment>
<keyword evidence="8 15" id="KW-0274">FAD</keyword>
<dbReference type="Pfam" id="PF02738">
    <property type="entry name" value="MoCoBD_1"/>
    <property type="match status" value="1"/>
</dbReference>
<reference evidence="18" key="2">
    <citation type="submission" date="2015-02" db="UniProtKB">
        <authorList>
            <consortium name="EnsemblMetazoa"/>
        </authorList>
    </citation>
    <scope>IDENTIFICATION</scope>
</reference>
<dbReference type="GO" id="GO:0005506">
    <property type="term" value="F:iron ion binding"/>
    <property type="evidence" value="ECO:0007669"/>
    <property type="project" value="InterPro"/>
</dbReference>
<evidence type="ECO:0000259" key="17">
    <source>
        <dbReference type="PROSITE" id="PS51387"/>
    </source>
</evidence>
<dbReference type="InterPro" id="IPR016166">
    <property type="entry name" value="FAD-bd_PCMH"/>
</dbReference>
<dbReference type="CDD" id="cd00207">
    <property type="entry name" value="fer2"/>
    <property type="match status" value="1"/>
</dbReference>
<dbReference type="Pfam" id="PF20256">
    <property type="entry name" value="MoCoBD_2"/>
    <property type="match status" value="1"/>
</dbReference>
<feature type="binding site" evidence="16">
    <location>
        <position position="83"/>
    </location>
    <ligand>
        <name>[2Fe-2S] cluster</name>
        <dbReference type="ChEBI" id="CHEBI:190135"/>
        <label>2</label>
    </ligand>
</feature>
<dbReference type="Pfam" id="PF01315">
    <property type="entry name" value="Ald_Xan_dh_C"/>
    <property type="match status" value="1"/>
</dbReference>
<dbReference type="SUPFAM" id="SSF54665">
    <property type="entry name" value="CO dehydrogenase molybdoprotein N-domain-like"/>
    <property type="match status" value="1"/>
</dbReference>
<dbReference type="Pfam" id="PF00941">
    <property type="entry name" value="FAD_binding_5"/>
    <property type="match status" value="1"/>
</dbReference>
<dbReference type="GO" id="GO:0051537">
    <property type="term" value="F:2 iron, 2 sulfur cluster binding"/>
    <property type="evidence" value="ECO:0007669"/>
    <property type="project" value="UniProtKB-KW"/>
</dbReference>
<feature type="active site" description="Proton acceptor" evidence="14">
    <location>
        <position position="1157"/>
    </location>
</feature>
<dbReference type="PROSITE" id="PS00197">
    <property type="entry name" value="2FE2S_FER_1"/>
    <property type="match status" value="1"/>
</dbReference>
<dbReference type="Gene3D" id="3.30.465.10">
    <property type="match status" value="1"/>
</dbReference>
<evidence type="ECO:0000256" key="1">
    <source>
        <dbReference type="ARBA" id="ARBA00001974"/>
    </source>
</evidence>
<dbReference type="GO" id="GO:0016491">
    <property type="term" value="F:oxidoreductase activity"/>
    <property type="evidence" value="ECO:0007669"/>
    <property type="project" value="UniProtKB-KW"/>
</dbReference>
<dbReference type="InterPro" id="IPR008274">
    <property type="entry name" value="AldOxase/xan_DH_MoCoBD1"/>
</dbReference>
<dbReference type="AlphaFoldDB" id="T1JEH9"/>
<evidence type="ECO:0000256" key="10">
    <source>
        <dbReference type="ARBA" id="ARBA00023004"/>
    </source>
</evidence>
<evidence type="ECO:0000256" key="14">
    <source>
        <dbReference type="PIRSR" id="PIRSR000127-1"/>
    </source>
</evidence>
<dbReference type="eggNOG" id="KOG0430">
    <property type="taxonomic scope" value="Eukaryota"/>
</dbReference>
<keyword evidence="4 16" id="KW-0500">Molybdenum</keyword>
<dbReference type="GO" id="GO:0005777">
    <property type="term" value="C:peroxisome"/>
    <property type="evidence" value="ECO:0007669"/>
    <property type="project" value="UniProtKB-SubCell"/>
</dbReference>
<dbReference type="PhylomeDB" id="T1JEH9"/>
<evidence type="ECO:0000256" key="7">
    <source>
        <dbReference type="ARBA" id="ARBA00022723"/>
    </source>
</evidence>
<dbReference type="InterPro" id="IPR012675">
    <property type="entry name" value="Beta-grasp_dom_sf"/>
</dbReference>
<dbReference type="Gene3D" id="3.10.20.30">
    <property type="match status" value="1"/>
</dbReference>
<dbReference type="SUPFAM" id="SSF55447">
    <property type="entry name" value="CO dehydrogenase flavoprotein C-terminal domain-like"/>
    <property type="match status" value="1"/>
</dbReference>
<evidence type="ECO:0000256" key="6">
    <source>
        <dbReference type="ARBA" id="ARBA00022714"/>
    </source>
</evidence>
<dbReference type="Gene3D" id="3.90.1170.50">
    <property type="entry name" value="Aldehyde oxidase/xanthine dehydrogenase, a/b hammerhead"/>
    <property type="match status" value="1"/>
</dbReference>
<feature type="binding site" evidence="16">
    <location>
        <position position="115"/>
    </location>
    <ligand>
        <name>[2Fe-2S] cluster</name>
        <dbReference type="ChEBI" id="CHEBI:190135"/>
        <label>2</label>
    </ligand>
</feature>
<keyword evidence="6 16" id="KW-0001">2Fe-2S</keyword>
<dbReference type="Proteomes" id="UP000014500">
    <property type="component" value="Unassembled WGS sequence"/>
</dbReference>
<dbReference type="SMART" id="SM01008">
    <property type="entry name" value="Ald_Xan_dh_C"/>
    <property type="match status" value="1"/>
</dbReference>
<dbReference type="PANTHER" id="PTHR11908">
    <property type="entry name" value="XANTHINE DEHYDROGENASE"/>
    <property type="match status" value="1"/>
</dbReference>
<dbReference type="InterPro" id="IPR016208">
    <property type="entry name" value="Ald_Oxase/xanthine_DH-like"/>
</dbReference>
<evidence type="ECO:0000256" key="3">
    <source>
        <dbReference type="ARBA" id="ARBA00006849"/>
    </source>
</evidence>
<protein>
    <recommendedName>
        <fullName evidence="17">FAD-binding PCMH-type domain-containing protein</fullName>
    </recommendedName>
</protein>
<dbReference type="GO" id="GO:0071949">
    <property type="term" value="F:FAD binding"/>
    <property type="evidence" value="ECO:0007669"/>
    <property type="project" value="InterPro"/>
</dbReference>
<dbReference type="STRING" id="126957.T1JEH9"/>
<feature type="binding site" evidence="16">
    <location>
        <position position="45"/>
    </location>
    <ligand>
        <name>[2Fe-2S] cluster</name>
        <dbReference type="ChEBI" id="CHEBI:190135"/>
        <label>1</label>
    </ligand>
</feature>
<evidence type="ECO:0000256" key="11">
    <source>
        <dbReference type="ARBA" id="ARBA00023014"/>
    </source>
</evidence>
<keyword evidence="7 16" id="KW-0479">Metal-binding</keyword>
<evidence type="ECO:0000256" key="13">
    <source>
        <dbReference type="ARBA" id="ARBA00034078"/>
    </source>
</evidence>
<dbReference type="SUPFAM" id="SSF47741">
    <property type="entry name" value="CO dehydrogenase ISP C-domain like"/>
    <property type="match status" value="1"/>
</dbReference>
<dbReference type="Pfam" id="PF01799">
    <property type="entry name" value="Fer2_2"/>
    <property type="match status" value="1"/>
</dbReference>
<dbReference type="InterPro" id="IPR016169">
    <property type="entry name" value="FAD-bd_PCMH_sub2"/>
</dbReference>
<evidence type="ECO:0000256" key="9">
    <source>
        <dbReference type="ARBA" id="ARBA00023002"/>
    </source>
</evidence>
<dbReference type="InterPro" id="IPR036683">
    <property type="entry name" value="CO_DH_flav_C_dom_sf"/>
</dbReference>
<keyword evidence="10 16" id="KW-0408">Iron</keyword>
<feature type="binding site" evidence="15">
    <location>
        <position position="337"/>
    </location>
    <ligand>
        <name>FAD</name>
        <dbReference type="ChEBI" id="CHEBI:57692"/>
    </ligand>
</feature>
<feature type="binding site" evidence="15">
    <location>
        <position position="274"/>
    </location>
    <ligand>
        <name>FAD</name>
        <dbReference type="ChEBI" id="CHEBI:57692"/>
    </ligand>
</feature>
<organism evidence="18 19">
    <name type="scientific">Strigamia maritima</name>
    <name type="common">European centipede</name>
    <name type="synonym">Geophilus maritimus</name>
    <dbReference type="NCBI Taxonomy" id="126957"/>
    <lineage>
        <taxon>Eukaryota</taxon>
        <taxon>Metazoa</taxon>
        <taxon>Ecdysozoa</taxon>
        <taxon>Arthropoda</taxon>
        <taxon>Myriapoda</taxon>
        <taxon>Chilopoda</taxon>
        <taxon>Pleurostigmophora</taxon>
        <taxon>Geophilomorpha</taxon>
        <taxon>Linotaeniidae</taxon>
        <taxon>Strigamia</taxon>
    </lineage>
</organism>
<evidence type="ECO:0000256" key="12">
    <source>
        <dbReference type="ARBA" id="ARBA00023140"/>
    </source>
</evidence>
<keyword evidence="12" id="KW-0576">Peroxisome</keyword>
<dbReference type="EnsemblMetazoa" id="SMAR012225-RA">
    <property type="protein sequence ID" value="SMAR012225-PA"/>
    <property type="gene ID" value="SMAR012225"/>
</dbReference>
<comment type="similarity">
    <text evidence="3">Belongs to the xanthine dehydrogenase family.</text>
</comment>
<dbReference type="PIRSF" id="PIRSF000127">
    <property type="entry name" value="Xanthine_DH"/>
    <property type="match status" value="1"/>
</dbReference>
<dbReference type="FunFam" id="3.30.365.10:FF:000008">
    <property type="entry name" value="Aldehyde oxidase1"/>
    <property type="match status" value="1"/>
</dbReference>
<accession>T1JEH9</accession>
<sequence length="1211" mass="133837">MMAHYGDAVSINGQKYSVPKNLPPNTCLGDFIRDHAHLKGTKLSCREGACGACVVSAQLYDPVLKKDNVISVNSYNGTQCGFCSPGFVTSMYSLLENKPVPLVEDVEDLFDGNVCRCTGYRSILDAMKSFATNDKTKVQIQSKQARSSGLPKIPDNGVWYHPSNIHELYGIMKEKQGVGLHLVFGNTATALYKSDGPFQVYVDLKYVSQMFEYQIDENELSFGANINLAHLKSILSTLKTHSAYRLIANHIQKIANTHVGSWAGNLMMKYYHHDFPSDLFVIFECISVKLVIGDATTGTSQSVHCEEFLKLDMKNKVILKMIFPPIFATVKKYNSFKVMPRTQSIHAHVSGAFLAEVDERDNCKVLSKPSIVFGGLSTKFVHAKKTEQYLIGQKLADVKVFQAAVNQLSKEIMTEDNIHLVSAAYRKQLALNLFYKYVLSILPKHKINPRYWNASTFIERPISSGKQTYGTIKSEWPLNQPICKIEAKSQCAGEVEYIPDIVRPPSTLYSAFVISTLGNAEILNMDASDALKIPGVLAFLTHKDIPGKNICVPIARNFFYPESEELFCSGKVLYAGQSLGLIVAERDDLAKEASCKVKVQYKSLGPPVLTIKEALKHPDRVEVKNVNVINDGDAIKALENAKNKISGEIEVGTQFHFHLETQVCLTIPTNEGFTVYPSSQFPDGTHAVVAQVLGVNRSSIHVEMRRLGGAYGGKVSRNFHTASACALAAQVFNKPVYLQLDLKTNLEMLGSRKPFLGQYEVGFDDSGKLEAIKMIYTMDYGCHLNEPACFIAVRFAKNVYTCQNWSVLPQVVRTNLPANTYCRTPGSIKGIFVIETIMEQIAKVLNKIPIDVKCINMPIHTNNDPNSPGIQDIISQLKVSSEFEKRLKDIADFNKGSAWKKKGITIVPMKYNVGFHCPVFNATVSIFNNGGSVQVAHGGIECGQGINTKVAQVCAYTLGVPLDTVNVLPTNSFINPNSSPTVASTTSELNCMAVAECCKILLKRIQPIRDEMENASWDELINACFQKNIDLCARFVTGSPLNLPQPYDIYGATCTEAEVDGLTGEAQISRMDLVYDCGQSLSPEVDIGQIEGSFVMGMGMFLLENAKFDTVTGRNIANTMWEYYLPATKDIPVDFRVTMLQNSKNSTGVLKSKTAGEPPLCMSCSVLFAVQHAIHEFRKDNGDNSWVPMNSPSTRDKIALACNVKPEKLVF</sequence>
<keyword evidence="9" id="KW-0560">Oxidoreductase</keyword>
<evidence type="ECO:0000256" key="4">
    <source>
        <dbReference type="ARBA" id="ARBA00022505"/>
    </source>
</evidence>
<evidence type="ECO:0000256" key="15">
    <source>
        <dbReference type="PIRSR" id="PIRSR000127-2"/>
    </source>
</evidence>
<dbReference type="InterPro" id="IPR002346">
    <property type="entry name" value="Mopterin_DH_FAD-bd"/>
</dbReference>
<evidence type="ECO:0000313" key="18">
    <source>
        <dbReference type="EnsemblMetazoa" id="SMAR012225-PA"/>
    </source>
</evidence>
<feature type="binding site" evidence="15">
    <location>
        <position position="319"/>
    </location>
    <ligand>
        <name>FAD</name>
        <dbReference type="ChEBI" id="CHEBI:57692"/>
    </ligand>
</feature>
<dbReference type="PANTHER" id="PTHR11908:SF132">
    <property type="entry name" value="ALDEHYDE OXIDASE 1-RELATED"/>
    <property type="match status" value="1"/>
</dbReference>
<dbReference type="SMART" id="SM01092">
    <property type="entry name" value="CO_deh_flav_C"/>
    <property type="match status" value="1"/>
</dbReference>
<dbReference type="InterPro" id="IPR001041">
    <property type="entry name" value="2Fe-2S_ferredoxin-type"/>
</dbReference>
<feature type="binding site" evidence="16">
    <location>
        <position position="50"/>
    </location>
    <ligand>
        <name>[2Fe-2S] cluster</name>
        <dbReference type="ChEBI" id="CHEBI:190135"/>
        <label>1</label>
    </ligand>
</feature>
<dbReference type="FunFam" id="3.30.365.10:FF:000001">
    <property type="entry name" value="Xanthine dehydrogenase oxidase"/>
    <property type="match status" value="1"/>
</dbReference>